<evidence type="ECO:0000313" key="2">
    <source>
        <dbReference type="EMBL" id="GAA3494104.1"/>
    </source>
</evidence>
<dbReference type="PANTHER" id="PTHR46696:SF3">
    <property type="entry name" value="PULCHERRIMINIC ACID SYNTHASE"/>
    <property type="match status" value="1"/>
</dbReference>
<evidence type="ECO:0008006" key="4">
    <source>
        <dbReference type="Google" id="ProtNLM"/>
    </source>
</evidence>
<dbReference type="InterPro" id="IPR001128">
    <property type="entry name" value="Cyt_P450"/>
</dbReference>
<evidence type="ECO:0000313" key="3">
    <source>
        <dbReference type="Proteomes" id="UP001501455"/>
    </source>
</evidence>
<dbReference type="RefSeq" id="WP_193460518.1">
    <property type="nucleotide sequence ID" value="NZ_BAAAXF010000014.1"/>
</dbReference>
<keyword evidence="3" id="KW-1185">Reference proteome</keyword>
<gene>
    <name evidence="2" type="ORF">GCM10019016_012030</name>
</gene>
<protein>
    <recommendedName>
        <fullName evidence="4">P450-derived glycosyltransferase activator</fullName>
    </recommendedName>
</protein>
<evidence type="ECO:0000256" key="1">
    <source>
        <dbReference type="ARBA" id="ARBA00010617"/>
    </source>
</evidence>
<dbReference type="SUPFAM" id="SSF48264">
    <property type="entry name" value="Cytochrome P450"/>
    <property type="match status" value="1"/>
</dbReference>
<sequence length="371" mass="37917">MALVTAERELGRRLQLVQGIHWLYGAQGDAYAALLRGYGSDPSPAYERARAAGPLWRSKLGVRVCTGYAPARRLLAARTADGPAAQPQSALAWDQGLPDAGELPGADRVREPAARAAERALAGLRGEVDLVASVAARVPVEVLADVHGLTGADRVRLAEACAGAAGALDAALAPPAYDDAVRLLDAVGALRDLLGDEAARAAVVGVRAARELIAGVLHALLGDPEAAAAAVREDPALLVTETLRHDPPVKLHTFSLAEDVEAAGERVAAGEQVAVLVAAANRDPEAFTTPDRFVPDRYAAAGVPEPLVPAPHGVAVEAFARGQAEAVVAAVAEVGGLAAAGGLPTAAGGAVRVRRSPVTWGLERVPARVAG</sequence>
<dbReference type="PANTHER" id="PTHR46696">
    <property type="entry name" value="P450, PUTATIVE (EUROFUNG)-RELATED"/>
    <property type="match status" value="1"/>
</dbReference>
<proteinExistence type="inferred from homology"/>
<reference evidence="3" key="1">
    <citation type="journal article" date="2019" name="Int. J. Syst. Evol. Microbiol.">
        <title>The Global Catalogue of Microorganisms (GCM) 10K type strain sequencing project: providing services to taxonomists for standard genome sequencing and annotation.</title>
        <authorList>
            <consortium name="The Broad Institute Genomics Platform"/>
            <consortium name="The Broad Institute Genome Sequencing Center for Infectious Disease"/>
            <person name="Wu L."/>
            <person name="Ma J."/>
        </authorList>
    </citation>
    <scope>NUCLEOTIDE SEQUENCE [LARGE SCALE GENOMIC DNA]</scope>
    <source>
        <strain evidence="3">JCM 4816</strain>
    </source>
</reference>
<comment type="similarity">
    <text evidence="1">Belongs to the cytochrome P450 family.</text>
</comment>
<dbReference type="EMBL" id="BAAAXF010000014">
    <property type="protein sequence ID" value="GAA3494104.1"/>
    <property type="molecule type" value="Genomic_DNA"/>
</dbReference>
<dbReference type="Gene3D" id="1.10.630.10">
    <property type="entry name" value="Cytochrome P450"/>
    <property type="match status" value="1"/>
</dbReference>
<accession>A0ABP6THQ5</accession>
<comment type="caution">
    <text evidence="2">The sequence shown here is derived from an EMBL/GenBank/DDBJ whole genome shotgun (WGS) entry which is preliminary data.</text>
</comment>
<name>A0ABP6THQ5_9ACTN</name>
<dbReference type="Pfam" id="PF00067">
    <property type="entry name" value="p450"/>
    <property type="match status" value="1"/>
</dbReference>
<dbReference type="InterPro" id="IPR036396">
    <property type="entry name" value="Cyt_P450_sf"/>
</dbReference>
<organism evidence="2 3">
    <name type="scientific">Streptomyces prasinosporus</name>
    <dbReference type="NCBI Taxonomy" id="68256"/>
    <lineage>
        <taxon>Bacteria</taxon>
        <taxon>Bacillati</taxon>
        <taxon>Actinomycetota</taxon>
        <taxon>Actinomycetes</taxon>
        <taxon>Kitasatosporales</taxon>
        <taxon>Streptomycetaceae</taxon>
        <taxon>Streptomyces</taxon>
        <taxon>Streptomyces albogriseolus group</taxon>
    </lineage>
</organism>
<dbReference type="Proteomes" id="UP001501455">
    <property type="component" value="Unassembled WGS sequence"/>
</dbReference>